<evidence type="ECO:0000313" key="5">
    <source>
        <dbReference type="Proteomes" id="UP000008974"/>
    </source>
</evidence>
<dbReference type="AlphaFoldDB" id="E1F0T6"/>
<name>E1F0T6_GIAIA</name>
<proteinExistence type="inferred from homology"/>
<comment type="caution">
    <text evidence="4">The sequence shown here is derived from an EMBL/GenBank/DDBJ whole genome shotgun (WGS) entry which is preliminary data.</text>
</comment>
<dbReference type="InterPro" id="IPR002842">
    <property type="entry name" value="ATPase_V1_Esu"/>
</dbReference>
<evidence type="ECO:0000256" key="2">
    <source>
        <dbReference type="ARBA" id="ARBA00022448"/>
    </source>
</evidence>
<dbReference type="GO" id="GO:0033178">
    <property type="term" value="C:proton-transporting two-sector ATPase complex, catalytic domain"/>
    <property type="evidence" value="ECO:0007669"/>
    <property type="project" value="InterPro"/>
</dbReference>
<keyword evidence="2" id="KW-0813">Transport</keyword>
<dbReference type="OMA" id="YTALCNI"/>
<sequence length="204" mass="22986">MITVGSLYTTISEYDSLVFEARAEIAMRGFIASRAQKRADRERVEELLHEKCRGLEEERASQISRLEITRTFRMAEAVQGIIDKVRDAAKANLRQIDRTPVYYTALCNIIQESIDTLGDDCILVSRACDSDQVRRYISGKQFHHTVTLSSMESLPEDVMGIRLHSVSGAVTIEETFNERINRAIKLCEPELARMLSPSVASVSS</sequence>
<keyword evidence="3" id="KW-0406">Ion transport</keyword>
<evidence type="ECO:0000256" key="1">
    <source>
        <dbReference type="ARBA" id="ARBA00005901"/>
    </source>
</evidence>
<evidence type="ECO:0000313" key="4">
    <source>
        <dbReference type="EMBL" id="EFO63902.1"/>
    </source>
</evidence>
<dbReference type="VEuPathDB" id="GiardiaDB:GLP15_4959"/>
<dbReference type="Pfam" id="PF01991">
    <property type="entry name" value="vATP-synt_E"/>
    <property type="match status" value="1"/>
</dbReference>
<dbReference type="InterPro" id="IPR038495">
    <property type="entry name" value="ATPase_E_C"/>
</dbReference>
<dbReference type="EMBL" id="ACVC01000112">
    <property type="protein sequence ID" value="EFO63902.1"/>
    <property type="molecule type" value="Genomic_DNA"/>
</dbReference>
<evidence type="ECO:0000256" key="3">
    <source>
        <dbReference type="ARBA" id="ARBA00023065"/>
    </source>
</evidence>
<dbReference type="Gene3D" id="3.30.2320.30">
    <property type="entry name" value="ATP synthase, E subunit, C-terminal"/>
    <property type="match status" value="1"/>
</dbReference>
<organism evidence="4 5">
    <name type="scientific">Giardia intestinalis (strain P15)</name>
    <name type="common">Giardia lamblia</name>
    <dbReference type="NCBI Taxonomy" id="658858"/>
    <lineage>
        <taxon>Eukaryota</taxon>
        <taxon>Metamonada</taxon>
        <taxon>Diplomonadida</taxon>
        <taxon>Hexamitidae</taxon>
        <taxon>Giardiinae</taxon>
        <taxon>Giardia</taxon>
    </lineage>
</organism>
<protein>
    <submittedName>
        <fullName evidence="4">Uncharacterized protein</fullName>
    </submittedName>
</protein>
<reference evidence="4 5" key="1">
    <citation type="journal article" date="2010" name="BMC Genomics">
        <title>Genome analysis and comparative genomics of a Giardia intestinalis assemblage E isolate.</title>
        <authorList>
            <person name="Jerlstrom-Hultqvist J."/>
            <person name="Franzen O."/>
            <person name="Ankarklev J."/>
            <person name="Xu F."/>
            <person name="Nohynkova E."/>
            <person name="Andersson J.O."/>
            <person name="Svard S.G."/>
            <person name="Andersson B."/>
        </authorList>
    </citation>
    <scope>NUCLEOTIDE SEQUENCE [LARGE SCALE GENOMIC DNA]</scope>
    <source>
        <strain evidence="4 5">P15</strain>
    </source>
</reference>
<dbReference type="GO" id="GO:0046961">
    <property type="term" value="F:proton-transporting ATPase activity, rotational mechanism"/>
    <property type="evidence" value="ECO:0007669"/>
    <property type="project" value="InterPro"/>
</dbReference>
<accession>E1F0T6</accession>
<comment type="similarity">
    <text evidence="1">Belongs to the V-ATPase E subunit family.</text>
</comment>
<dbReference type="Proteomes" id="UP000008974">
    <property type="component" value="Unassembled WGS sequence"/>
</dbReference>
<dbReference type="OrthoDB" id="10253604at2759"/>
<dbReference type="SUPFAM" id="SSF160527">
    <property type="entry name" value="V-type ATPase subunit E-like"/>
    <property type="match status" value="1"/>
</dbReference>
<gene>
    <name evidence="4" type="ORF">GLP15_4959</name>
</gene>